<keyword evidence="3" id="KW-1185">Reference proteome</keyword>
<dbReference type="SUPFAM" id="SSF56322">
    <property type="entry name" value="ADC synthase"/>
    <property type="match status" value="1"/>
</dbReference>
<feature type="domain" description="Chorismate-utilising enzyme C-terminal" evidence="1">
    <location>
        <begin position="74"/>
        <end position="318"/>
    </location>
</feature>
<dbReference type="InterPro" id="IPR005801">
    <property type="entry name" value="ADC_synthase"/>
</dbReference>
<evidence type="ECO:0000313" key="3">
    <source>
        <dbReference type="Proteomes" id="UP000295274"/>
    </source>
</evidence>
<proteinExistence type="predicted"/>
<accession>A0A4R7CT53</accession>
<evidence type="ECO:0000259" key="1">
    <source>
        <dbReference type="Pfam" id="PF00425"/>
    </source>
</evidence>
<dbReference type="Gene3D" id="3.60.120.10">
    <property type="entry name" value="Anthranilate synthase"/>
    <property type="match status" value="1"/>
</dbReference>
<reference evidence="2 3" key="1">
    <citation type="submission" date="2019-03" db="EMBL/GenBank/DDBJ databases">
        <title>Genomic Encyclopedia of Type Strains, Phase III (KMG-III): the genomes of soil and plant-associated and newly described type strains.</title>
        <authorList>
            <person name="Whitman W."/>
        </authorList>
    </citation>
    <scope>NUCLEOTIDE SEQUENCE [LARGE SCALE GENOMIC DNA]</scope>
    <source>
        <strain evidence="2 3">CECT 8455</strain>
    </source>
</reference>
<dbReference type="Pfam" id="PF00425">
    <property type="entry name" value="Chorismate_bind"/>
    <property type="match status" value="1"/>
</dbReference>
<dbReference type="PANTHER" id="PTHR11236">
    <property type="entry name" value="AMINOBENZOATE/ANTHRANILATE SYNTHASE"/>
    <property type="match status" value="1"/>
</dbReference>
<dbReference type="NCBIfam" id="NF005486">
    <property type="entry name" value="PRK07093.1"/>
    <property type="match status" value="1"/>
</dbReference>
<dbReference type="OrthoDB" id="9803598at2"/>
<comment type="caution">
    <text evidence="2">The sequence shown here is derived from an EMBL/GenBank/DDBJ whole genome shotgun (WGS) entry which is preliminary data.</text>
</comment>
<dbReference type="EMBL" id="SNZW01000020">
    <property type="protein sequence ID" value="TDS10858.1"/>
    <property type="molecule type" value="Genomic_DNA"/>
</dbReference>
<dbReference type="PANTHER" id="PTHR11236:SF50">
    <property type="entry name" value="AMINODEOXYCHORISMATE SYNTHASE COMPONENT 1"/>
    <property type="match status" value="1"/>
</dbReference>
<dbReference type="PRINTS" id="PR00095">
    <property type="entry name" value="ANTSNTHASEI"/>
</dbReference>
<protein>
    <submittedName>
        <fullName evidence="2">Aminodeoxychorismate synthase subunit I</fullName>
    </submittedName>
</protein>
<gene>
    <name evidence="2" type="ORF">DFQ03_3749</name>
</gene>
<sequence>MENFEKKATRFLQDGIPFLFIIDFEKSVKQVFTFEEAANENIFFNINGNCNDEYLAKTNLEGLDFDLKPTLVSKEIYKKAFNTVKQELNNGNSFLLNLTFPTALNTAVNLKEIYQKAHAPYKLLYKDKFVVFSPECYLKLKNGKIFSYPMKGTINSNLPNAEELLLSNKKELYEHNTIVDLIRNDLSMIAKKVRVNKFRFVDKIKKGDQELLQTSTEIQGELTENWKNEFASLLLKTLPAGSISGAPKKKTLEIISSAEIGPRGFYTGIFGVFDGQQIDSAVSIRFIEKIDGNLIYKSGGGITHLSEMEEEYQELLEKIYVPII</sequence>
<organism evidence="2 3">
    <name type="scientific">Maribacter caenipelagi</name>
    <dbReference type="NCBI Taxonomy" id="1447781"/>
    <lineage>
        <taxon>Bacteria</taxon>
        <taxon>Pseudomonadati</taxon>
        <taxon>Bacteroidota</taxon>
        <taxon>Flavobacteriia</taxon>
        <taxon>Flavobacteriales</taxon>
        <taxon>Flavobacteriaceae</taxon>
        <taxon>Maribacter</taxon>
    </lineage>
</organism>
<evidence type="ECO:0000313" key="2">
    <source>
        <dbReference type="EMBL" id="TDS10858.1"/>
    </source>
</evidence>
<dbReference type="InterPro" id="IPR015890">
    <property type="entry name" value="Chorismate_C"/>
</dbReference>
<dbReference type="RefSeq" id="WP_133674671.1">
    <property type="nucleotide sequence ID" value="NZ_SNZW01000020.1"/>
</dbReference>
<dbReference type="GO" id="GO:0000162">
    <property type="term" value="P:L-tryptophan biosynthetic process"/>
    <property type="evidence" value="ECO:0007669"/>
    <property type="project" value="TreeGrafter"/>
</dbReference>
<name>A0A4R7CT53_9FLAO</name>
<dbReference type="Proteomes" id="UP000295274">
    <property type="component" value="Unassembled WGS sequence"/>
</dbReference>
<dbReference type="GO" id="GO:0046820">
    <property type="term" value="F:4-amino-4-deoxychorismate synthase activity"/>
    <property type="evidence" value="ECO:0007669"/>
    <property type="project" value="TreeGrafter"/>
</dbReference>
<dbReference type="InterPro" id="IPR019999">
    <property type="entry name" value="Anth_synth_I-like"/>
</dbReference>
<dbReference type="AlphaFoldDB" id="A0A4R7CT53"/>